<dbReference type="GO" id="GO:0019748">
    <property type="term" value="P:secondary metabolic process"/>
    <property type="evidence" value="ECO:0007669"/>
    <property type="project" value="TreeGrafter"/>
</dbReference>
<sequence>MNDITPTPWPKDRIIPAANWQRPEGVRLISSDDHVIEEPHLWEERLKGADKDRAPKYWKDETGFHMTVDGESYDVPGLPSDFPEGREGFWDVSKRLADMDAEGVDASIVYHGRAAGLIRMADRDFFVRCMDVFNEWLAEWKQAAPNRLYPVAYLPTFFNPEATADYLQKLKQLGFKAIEIPLNPRGIRYNSLAMDPMWRAIEDSGLPLSIHIGAYIQYSGRGSLGANLNANLMPFTGMFGQFVFSGIFDRFPGLKLIFTEGGAGWVPATLENADKIARDYATELRPRIAHAPSWYWHNNCYATFMQDDVAIENIDRIGADRIMWSVDYPHPESIVGNSETVVKGIFDKVGEAKARKIVGDNAAAVWGI</sequence>
<evidence type="ECO:0000313" key="4">
    <source>
        <dbReference type="Proteomes" id="UP000189818"/>
    </source>
</evidence>
<keyword evidence="3" id="KW-0378">Hydrolase</keyword>
<name>A0A1T5F2D2_9SPHN</name>
<gene>
    <name evidence="3" type="ORF">SAMN06295920_10867</name>
</gene>
<dbReference type="EMBL" id="FUYM01000008">
    <property type="protein sequence ID" value="SKB90387.1"/>
    <property type="molecule type" value="Genomic_DNA"/>
</dbReference>
<dbReference type="Pfam" id="PF04909">
    <property type="entry name" value="Amidohydro_2"/>
    <property type="match status" value="1"/>
</dbReference>
<dbReference type="GO" id="GO:0016831">
    <property type="term" value="F:carboxy-lyase activity"/>
    <property type="evidence" value="ECO:0007669"/>
    <property type="project" value="InterPro"/>
</dbReference>
<evidence type="ECO:0000256" key="1">
    <source>
        <dbReference type="ARBA" id="ARBA00023239"/>
    </source>
</evidence>
<dbReference type="PANTHER" id="PTHR21240">
    <property type="entry name" value="2-AMINO-3-CARBOXYLMUCONATE-6-SEMIALDEHYDE DECARBOXYLASE"/>
    <property type="match status" value="1"/>
</dbReference>
<accession>A0A1T5F2D2</accession>
<dbReference type="InterPro" id="IPR032466">
    <property type="entry name" value="Metal_Hydrolase"/>
</dbReference>
<reference evidence="4" key="1">
    <citation type="submission" date="2017-02" db="EMBL/GenBank/DDBJ databases">
        <authorList>
            <person name="Varghese N."/>
            <person name="Submissions S."/>
        </authorList>
    </citation>
    <scope>NUCLEOTIDE SEQUENCE [LARGE SCALE GENOMIC DNA]</scope>
    <source>
        <strain evidence="4">UM2</strain>
    </source>
</reference>
<evidence type="ECO:0000313" key="3">
    <source>
        <dbReference type="EMBL" id="SKB90387.1"/>
    </source>
</evidence>
<organism evidence="3 4">
    <name type="scientific">Rhizorhabdus histidinilytica</name>
    <dbReference type="NCBI Taxonomy" id="439228"/>
    <lineage>
        <taxon>Bacteria</taxon>
        <taxon>Pseudomonadati</taxon>
        <taxon>Pseudomonadota</taxon>
        <taxon>Alphaproteobacteria</taxon>
        <taxon>Sphingomonadales</taxon>
        <taxon>Sphingomonadaceae</taxon>
        <taxon>Rhizorhabdus</taxon>
    </lineage>
</organism>
<dbReference type="SUPFAM" id="SSF51556">
    <property type="entry name" value="Metallo-dependent hydrolases"/>
    <property type="match status" value="1"/>
</dbReference>
<feature type="domain" description="Amidohydrolase-related" evidence="2">
    <location>
        <begin position="84"/>
        <end position="368"/>
    </location>
</feature>
<dbReference type="InterPro" id="IPR032465">
    <property type="entry name" value="ACMSD"/>
</dbReference>
<dbReference type="STRING" id="439228.SAMN06295920_10867"/>
<dbReference type="GO" id="GO:0016787">
    <property type="term" value="F:hydrolase activity"/>
    <property type="evidence" value="ECO:0007669"/>
    <property type="project" value="UniProtKB-KW"/>
</dbReference>
<keyword evidence="4" id="KW-1185">Reference proteome</keyword>
<protein>
    <submittedName>
        <fullName evidence="3">Predicted metal-dependent hydrolase, TIM-barrel fold</fullName>
    </submittedName>
</protein>
<dbReference type="PANTHER" id="PTHR21240:SF28">
    <property type="entry name" value="ISO-OROTATE DECARBOXYLASE (EUROFUNG)"/>
    <property type="match status" value="1"/>
</dbReference>
<dbReference type="AlphaFoldDB" id="A0A1T5F2D2"/>
<dbReference type="RefSeq" id="WP_079649439.1">
    <property type="nucleotide sequence ID" value="NZ_FUYM01000008.1"/>
</dbReference>
<dbReference type="InterPro" id="IPR006680">
    <property type="entry name" value="Amidohydro-rel"/>
</dbReference>
<dbReference type="GO" id="GO:0005737">
    <property type="term" value="C:cytoplasm"/>
    <property type="evidence" value="ECO:0007669"/>
    <property type="project" value="TreeGrafter"/>
</dbReference>
<dbReference type="OrthoDB" id="9799024at2"/>
<dbReference type="Gene3D" id="3.20.20.140">
    <property type="entry name" value="Metal-dependent hydrolases"/>
    <property type="match status" value="1"/>
</dbReference>
<keyword evidence="1" id="KW-0456">Lyase</keyword>
<dbReference type="Proteomes" id="UP000189818">
    <property type="component" value="Unassembled WGS sequence"/>
</dbReference>
<evidence type="ECO:0000259" key="2">
    <source>
        <dbReference type="Pfam" id="PF04909"/>
    </source>
</evidence>
<proteinExistence type="predicted"/>